<reference evidence="1 2" key="1">
    <citation type="submission" date="2017-11" db="EMBL/GenBank/DDBJ databases">
        <title>Comparitive Functional Genomics of Dry Heat Resistant strains isolated from the Viking Spacecraft.</title>
        <authorList>
            <person name="Seuylemezian A."/>
            <person name="Cooper K."/>
            <person name="Vaishampayan P."/>
        </authorList>
    </citation>
    <scope>NUCLEOTIDE SEQUENCE [LARGE SCALE GENOMIC DNA]</scope>
    <source>
        <strain evidence="1 2">V1-29</strain>
    </source>
</reference>
<sequence>MIDGYVSEFHYVHPLQAKRHLHGKPEHRSPERGSGMPWVSLCPSLQSSSCIASLSHKKIARSGGTNYFG</sequence>
<comment type="caution">
    <text evidence="1">The sequence shown here is derived from an EMBL/GenBank/DDBJ whole genome shotgun (WGS) entry which is preliminary data.</text>
</comment>
<dbReference type="Proteomes" id="UP000234748">
    <property type="component" value="Unassembled WGS sequence"/>
</dbReference>
<accession>A0A2N5M9E9</accession>
<keyword evidence="2" id="KW-1185">Reference proteome</keyword>
<dbReference type="EMBL" id="PGUY01000014">
    <property type="protein sequence ID" value="PLT30981.1"/>
    <property type="molecule type" value="Genomic_DNA"/>
</dbReference>
<organism evidence="1 2">
    <name type="scientific">Peribacillus deserti</name>
    <dbReference type="NCBI Taxonomy" id="673318"/>
    <lineage>
        <taxon>Bacteria</taxon>
        <taxon>Bacillati</taxon>
        <taxon>Bacillota</taxon>
        <taxon>Bacilli</taxon>
        <taxon>Bacillales</taxon>
        <taxon>Bacillaceae</taxon>
        <taxon>Peribacillus</taxon>
    </lineage>
</organism>
<protein>
    <submittedName>
        <fullName evidence="1">Uncharacterized protein</fullName>
    </submittedName>
</protein>
<name>A0A2N5M9E9_9BACI</name>
<proteinExistence type="predicted"/>
<evidence type="ECO:0000313" key="1">
    <source>
        <dbReference type="EMBL" id="PLT30981.1"/>
    </source>
</evidence>
<evidence type="ECO:0000313" key="2">
    <source>
        <dbReference type="Proteomes" id="UP000234748"/>
    </source>
</evidence>
<dbReference type="AlphaFoldDB" id="A0A2N5M9E9"/>
<gene>
    <name evidence="1" type="ORF">CUU66_05375</name>
</gene>